<evidence type="ECO:0000259" key="1">
    <source>
        <dbReference type="Pfam" id="PF01370"/>
    </source>
</evidence>
<dbReference type="AlphaFoldDB" id="A0A0F9N2Y2"/>
<protein>
    <recommendedName>
        <fullName evidence="1">NAD-dependent epimerase/dehydratase domain-containing protein</fullName>
    </recommendedName>
</protein>
<dbReference type="Pfam" id="PF01370">
    <property type="entry name" value="Epimerase"/>
    <property type="match status" value="1"/>
</dbReference>
<dbReference type="PANTHER" id="PTHR43245">
    <property type="entry name" value="BIFUNCTIONAL POLYMYXIN RESISTANCE PROTEIN ARNA"/>
    <property type="match status" value="1"/>
</dbReference>
<sequence>MKIFVTGGTGFVGRHLVEALQSANHDVTILSRQRQEDSNIVNELPKDLSGFDFVYHLAGVLGAPNIPKISYEAAHVELTKRLTDRMSGQPFVFMSTAYVNVSSSHIYYTQTKQEGERIALKAANVRIVRPGFIYGPGDMHHYPLFKWIKRLGSLFPIQGDGNNQICPTYVDDVVESILPQVHQAGLLSIAGLALTMKKFIETIAETEEVGKPLIHLPPLFKTDFFCTEYVFLSDIQPTSLSYGLRNTIAWYKQEGLL</sequence>
<accession>A0A0F9N2Y2</accession>
<dbReference type="InterPro" id="IPR001509">
    <property type="entry name" value="Epimerase_deHydtase"/>
</dbReference>
<name>A0A0F9N2Y2_9ZZZZ</name>
<dbReference type="EMBL" id="LAZR01007754">
    <property type="protein sequence ID" value="KKM83170.1"/>
    <property type="molecule type" value="Genomic_DNA"/>
</dbReference>
<dbReference type="SUPFAM" id="SSF51735">
    <property type="entry name" value="NAD(P)-binding Rossmann-fold domains"/>
    <property type="match status" value="1"/>
</dbReference>
<dbReference type="InterPro" id="IPR036291">
    <property type="entry name" value="NAD(P)-bd_dom_sf"/>
</dbReference>
<evidence type="ECO:0000313" key="2">
    <source>
        <dbReference type="EMBL" id="KKM83170.1"/>
    </source>
</evidence>
<organism evidence="2">
    <name type="scientific">marine sediment metagenome</name>
    <dbReference type="NCBI Taxonomy" id="412755"/>
    <lineage>
        <taxon>unclassified sequences</taxon>
        <taxon>metagenomes</taxon>
        <taxon>ecological metagenomes</taxon>
    </lineage>
</organism>
<gene>
    <name evidence="2" type="ORF">LCGC14_1312050</name>
</gene>
<dbReference type="Gene3D" id="3.40.50.720">
    <property type="entry name" value="NAD(P)-binding Rossmann-like Domain"/>
    <property type="match status" value="1"/>
</dbReference>
<comment type="caution">
    <text evidence="2">The sequence shown here is derived from an EMBL/GenBank/DDBJ whole genome shotgun (WGS) entry which is preliminary data.</text>
</comment>
<feature type="domain" description="NAD-dependent epimerase/dehydratase" evidence="1">
    <location>
        <begin position="3"/>
        <end position="178"/>
    </location>
</feature>
<dbReference type="InterPro" id="IPR050177">
    <property type="entry name" value="Lipid_A_modif_metabolic_enz"/>
</dbReference>
<reference evidence="2" key="1">
    <citation type="journal article" date="2015" name="Nature">
        <title>Complex archaea that bridge the gap between prokaryotes and eukaryotes.</title>
        <authorList>
            <person name="Spang A."/>
            <person name="Saw J.H."/>
            <person name="Jorgensen S.L."/>
            <person name="Zaremba-Niedzwiedzka K."/>
            <person name="Martijn J."/>
            <person name="Lind A.E."/>
            <person name="van Eijk R."/>
            <person name="Schleper C."/>
            <person name="Guy L."/>
            <person name="Ettema T.J."/>
        </authorList>
    </citation>
    <scope>NUCLEOTIDE SEQUENCE</scope>
</reference>
<proteinExistence type="predicted"/>